<dbReference type="EMBL" id="JAWXXV010000001">
    <property type="protein sequence ID" value="MDX5984938.1"/>
    <property type="molecule type" value="Genomic_DNA"/>
</dbReference>
<dbReference type="Proteomes" id="UP001279660">
    <property type="component" value="Unassembled WGS sequence"/>
</dbReference>
<keyword evidence="2" id="KW-1185">Reference proteome</keyword>
<protein>
    <submittedName>
        <fullName evidence="1">Uncharacterized protein</fullName>
    </submittedName>
</protein>
<organism evidence="1 2">
    <name type="scientific">Sphingomonas echinoides</name>
    <dbReference type="NCBI Taxonomy" id="59803"/>
    <lineage>
        <taxon>Bacteria</taxon>
        <taxon>Pseudomonadati</taxon>
        <taxon>Pseudomonadota</taxon>
        <taxon>Alphaproteobacteria</taxon>
        <taxon>Sphingomonadales</taxon>
        <taxon>Sphingomonadaceae</taxon>
        <taxon>Sphingomonas</taxon>
    </lineage>
</organism>
<comment type="caution">
    <text evidence="1">The sequence shown here is derived from an EMBL/GenBank/DDBJ whole genome shotgun (WGS) entry which is preliminary data.</text>
</comment>
<dbReference type="RefSeq" id="WP_319625152.1">
    <property type="nucleotide sequence ID" value="NZ_JAWXXV010000001.1"/>
</dbReference>
<proteinExistence type="predicted"/>
<reference evidence="1 2" key="1">
    <citation type="submission" date="2023-11" db="EMBL/GenBank/DDBJ databases">
        <title>MicrobeMod: A computational toolkit for identifying prokaryotic methylation and restriction-modification with nanopore sequencing.</title>
        <authorList>
            <person name="Crits-Christoph A."/>
            <person name="Kang S.C."/>
            <person name="Lee H."/>
            <person name="Ostrov N."/>
        </authorList>
    </citation>
    <scope>NUCLEOTIDE SEQUENCE [LARGE SCALE GENOMIC DNA]</scope>
    <source>
        <strain evidence="1 2">ATCC 14820</strain>
    </source>
</reference>
<evidence type="ECO:0000313" key="1">
    <source>
        <dbReference type="EMBL" id="MDX5984938.1"/>
    </source>
</evidence>
<name>A0ABU4PP80_9SPHN</name>
<gene>
    <name evidence="1" type="ORF">SIL82_11755</name>
</gene>
<accession>A0ABU4PP80</accession>
<evidence type="ECO:0000313" key="2">
    <source>
        <dbReference type="Proteomes" id="UP001279660"/>
    </source>
</evidence>
<sequence>MALALLVSVQTATAQTTSNLCVPEGTTFGFFNGVNKTRADADFALQKLKLAYGLKDGQGQLMRYELFYNWTNGFEDFVETFSQRLTEQQVVSDRYELFSDFNAGGGTWSDAIATALSGFSDSITNYMNYVNARDVAYITSLFASPPTISNYVAQRARLDTLTLQGNKILLFAHSQGNLFANSAYNYIIPKIGASSVALVHVAPASALLNGPWSLADKDLVINGLRVAGSVPAITKTIPGYLLRSPGINGKRDFLGHGLLEIYMNPSLNTRLEINSFVATKLVGLIAPTASASLGFITVTLTWNGSGDVDLHTTEPGGSHVYYAARTGVSGFLDVDNVNANGPEHYYATCDPARLQTGTYRFSINNFARATGRTATVQIASYNDGPLLTKDLDVGPEKGAAGNDSPIFVASVLVSKNATTGKYTVIASQ</sequence>